<sequence length="106" mass="12046">MNFDDEPHTVHVLLRRDGETAYRKSLRLKAGRSDDPSGSKFEAYPAESGADVLYAWRDDQSKDQRRKLDFSEYETECIGFQILVGDIDESAPRVSIWQTTNCNAGT</sequence>
<keyword evidence="2" id="KW-1185">Reference proteome</keyword>
<gene>
    <name evidence="1" type="ORF">GCM10025751_43160</name>
</gene>
<organism evidence="1 2">
    <name type="scientific">Haladaptatus pallidirubidus</name>
    <dbReference type="NCBI Taxonomy" id="1008152"/>
    <lineage>
        <taxon>Archaea</taxon>
        <taxon>Methanobacteriati</taxon>
        <taxon>Methanobacteriota</taxon>
        <taxon>Stenosarchaea group</taxon>
        <taxon>Halobacteria</taxon>
        <taxon>Halobacteriales</taxon>
        <taxon>Haladaptataceae</taxon>
        <taxon>Haladaptatus</taxon>
    </lineage>
</organism>
<reference evidence="1 2" key="1">
    <citation type="journal article" date="2019" name="Int. J. Syst. Evol. Microbiol.">
        <title>The Global Catalogue of Microorganisms (GCM) 10K type strain sequencing project: providing services to taxonomists for standard genome sequencing and annotation.</title>
        <authorList>
            <consortium name="The Broad Institute Genomics Platform"/>
            <consortium name="The Broad Institute Genome Sequencing Center for Infectious Disease"/>
            <person name="Wu L."/>
            <person name="Ma J."/>
        </authorList>
    </citation>
    <scope>NUCLEOTIDE SEQUENCE [LARGE SCALE GENOMIC DNA]</scope>
    <source>
        <strain evidence="1 2">JCM 17504</strain>
    </source>
</reference>
<dbReference type="EMBL" id="BAABKX010000018">
    <property type="protein sequence ID" value="GAA5059320.1"/>
    <property type="molecule type" value="Genomic_DNA"/>
</dbReference>
<evidence type="ECO:0000313" key="2">
    <source>
        <dbReference type="Proteomes" id="UP001501729"/>
    </source>
</evidence>
<accession>A0AAV3UMK7</accession>
<dbReference type="AlphaFoldDB" id="A0AAV3UMK7"/>
<dbReference type="Proteomes" id="UP001501729">
    <property type="component" value="Unassembled WGS sequence"/>
</dbReference>
<protein>
    <submittedName>
        <fullName evidence="1">Uncharacterized protein</fullName>
    </submittedName>
</protein>
<comment type="caution">
    <text evidence="1">The sequence shown here is derived from an EMBL/GenBank/DDBJ whole genome shotgun (WGS) entry which is preliminary data.</text>
</comment>
<proteinExistence type="predicted"/>
<evidence type="ECO:0000313" key="1">
    <source>
        <dbReference type="EMBL" id="GAA5059320.1"/>
    </source>
</evidence>
<name>A0AAV3UMK7_9EURY</name>